<reference evidence="5 6" key="1">
    <citation type="journal article" date="2016" name="Nat. Commun.">
        <title>Thousands of microbial genomes shed light on interconnected biogeochemical processes in an aquifer system.</title>
        <authorList>
            <person name="Anantharaman K."/>
            <person name="Brown C.T."/>
            <person name="Hug L.A."/>
            <person name="Sharon I."/>
            <person name="Castelle C.J."/>
            <person name="Probst A.J."/>
            <person name="Thomas B.C."/>
            <person name="Singh A."/>
            <person name="Wilkins M.J."/>
            <person name="Karaoz U."/>
            <person name="Brodie E.L."/>
            <person name="Williams K.H."/>
            <person name="Hubbard S.S."/>
            <person name="Banfield J.F."/>
        </authorList>
    </citation>
    <scope>NUCLEOTIDE SEQUENCE [LARGE SCALE GENOMIC DNA]</scope>
</reference>
<keyword evidence="2" id="KW-0328">Glycosyltransferase</keyword>
<dbReference type="Pfam" id="PF00535">
    <property type="entry name" value="Glycos_transf_2"/>
    <property type="match status" value="1"/>
</dbReference>
<comment type="similarity">
    <text evidence="1">Belongs to the glycosyltransferase 2 family.</text>
</comment>
<evidence type="ECO:0000256" key="3">
    <source>
        <dbReference type="ARBA" id="ARBA00022679"/>
    </source>
</evidence>
<evidence type="ECO:0000256" key="2">
    <source>
        <dbReference type="ARBA" id="ARBA00022676"/>
    </source>
</evidence>
<name>A0A1F6NTS2_9BACT</name>
<dbReference type="PANTHER" id="PTHR43179:SF12">
    <property type="entry name" value="GALACTOFURANOSYLTRANSFERASE GLFT2"/>
    <property type="match status" value="1"/>
</dbReference>
<sequence>MKLTVQLLTWNGEKYIPHLFESLRKQTYQDWQIYILDNGSIDGTVSVIKQELKNFNRACHFEEGKDNLGFAGGHNYIYDQADTEYAVFLNQDLYLEPDCFEKMISFMDKNPETAVVSPRLMKWNFNSLDDFFSDYVDSLGLKAYKNRRVVDWMAGKNWKEESSRVAKWSGGQTVEVFGVSGTVLLLRRKSADNILYNGKFIFDPDYGSYKEDVDLAFRLRSAGNKAYVILDTCAYHDRASNIGMSAIDNKKRQPMRIKYNSYRNHIMTIYKNEYWQNFIIDFLRILCYETGKFAWFLIFDRGVLKGWKDIWKLRKELRNKRREIKNKRKIGWREMRKWL</sequence>
<dbReference type="InterPro" id="IPR029044">
    <property type="entry name" value="Nucleotide-diphossugar_trans"/>
</dbReference>
<gene>
    <name evidence="5" type="ORF">A2206_03180</name>
</gene>
<comment type="caution">
    <text evidence="5">The sequence shown here is derived from an EMBL/GenBank/DDBJ whole genome shotgun (WGS) entry which is preliminary data.</text>
</comment>
<dbReference type="EMBL" id="MFQP01000028">
    <property type="protein sequence ID" value="OGH87309.1"/>
    <property type="molecule type" value="Genomic_DNA"/>
</dbReference>
<dbReference type="AlphaFoldDB" id="A0A1F6NTS2"/>
<accession>A0A1F6NTS2</accession>
<organism evidence="5 6">
    <name type="scientific">Candidatus Magasanikbacteria bacterium RIFOXYA1_FULL_40_8</name>
    <dbReference type="NCBI Taxonomy" id="1798694"/>
    <lineage>
        <taxon>Bacteria</taxon>
        <taxon>Candidatus Magasanikiibacteriota</taxon>
    </lineage>
</organism>
<evidence type="ECO:0000313" key="5">
    <source>
        <dbReference type="EMBL" id="OGH87309.1"/>
    </source>
</evidence>
<evidence type="ECO:0000256" key="1">
    <source>
        <dbReference type="ARBA" id="ARBA00006739"/>
    </source>
</evidence>
<dbReference type="Gene3D" id="3.90.550.10">
    <property type="entry name" value="Spore Coat Polysaccharide Biosynthesis Protein SpsA, Chain A"/>
    <property type="match status" value="1"/>
</dbReference>
<dbReference type="SUPFAM" id="SSF53448">
    <property type="entry name" value="Nucleotide-diphospho-sugar transferases"/>
    <property type="match status" value="1"/>
</dbReference>
<dbReference type="GO" id="GO:0016757">
    <property type="term" value="F:glycosyltransferase activity"/>
    <property type="evidence" value="ECO:0007669"/>
    <property type="project" value="UniProtKB-KW"/>
</dbReference>
<keyword evidence="3" id="KW-0808">Transferase</keyword>
<dbReference type="InterPro" id="IPR001173">
    <property type="entry name" value="Glyco_trans_2-like"/>
</dbReference>
<dbReference type="Proteomes" id="UP000177151">
    <property type="component" value="Unassembled WGS sequence"/>
</dbReference>
<evidence type="ECO:0000259" key="4">
    <source>
        <dbReference type="Pfam" id="PF00535"/>
    </source>
</evidence>
<feature type="domain" description="Glycosyltransferase 2-like" evidence="4">
    <location>
        <begin position="8"/>
        <end position="119"/>
    </location>
</feature>
<protein>
    <recommendedName>
        <fullName evidence="4">Glycosyltransferase 2-like domain-containing protein</fullName>
    </recommendedName>
</protein>
<proteinExistence type="inferred from homology"/>
<dbReference type="PANTHER" id="PTHR43179">
    <property type="entry name" value="RHAMNOSYLTRANSFERASE WBBL"/>
    <property type="match status" value="1"/>
</dbReference>
<evidence type="ECO:0000313" key="6">
    <source>
        <dbReference type="Proteomes" id="UP000177151"/>
    </source>
</evidence>